<proteinExistence type="predicted"/>
<gene>
    <name evidence="3" type="ORF">HKI87_15g81060</name>
</gene>
<feature type="domain" description="Amine oxidase" evidence="2">
    <location>
        <begin position="57"/>
        <end position="492"/>
    </location>
</feature>
<accession>A0AAX4PJP1</accession>
<keyword evidence="4" id="KW-1185">Reference proteome</keyword>
<dbReference type="AlphaFoldDB" id="A0AAX4PJP1"/>
<dbReference type="Proteomes" id="UP001472866">
    <property type="component" value="Chromosome 15"/>
</dbReference>
<dbReference type="InterPro" id="IPR036188">
    <property type="entry name" value="FAD/NAD-bd_sf"/>
</dbReference>
<organism evidence="3 4">
    <name type="scientific">Chloropicon roscoffensis</name>
    <dbReference type="NCBI Taxonomy" id="1461544"/>
    <lineage>
        <taxon>Eukaryota</taxon>
        <taxon>Viridiplantae</taxon>
        <taxon>Chlorophyta</taxon>
        <taxon>Chloropicophyceae</taxon>
        <taxon>Chloropicales</taxon>
        <taxon>Chloropicaceae</taxon>
        <taxon>Chloropicon</taxon>
    </lineage>
</organism>
<reference evidence="3 4" key="1">
    <citation type="submission" date="2024-03" db="EMBL/GenBank/DDBJ databases">
        <title>Complete genome sequence of the green alga Chloropicon roscoffensis RCC1871.</title>
        <authorList>
            <person name="Lemieux C."/>
            <person name="Pombert J.-F."/>
            <person name="Otis C."/>
            <person name="Turmel M."/>
        </authorList>
    </citation>
    <scope>NUCLEOTIDE SEQUENCE [LARGE SCALE GENOMIC DNA]</scope>
    <source>
        <strain evidence="3 4">RCC1871</strain>
    </source>
</reference>
<evidence type="ECO:0000256" key="1">
    <source>
        <dbReference type="SAM" id="MobiDB-lite"/>
    </source>
</evidence>
<protein>
    <submittedName>
        <fullName evidence="3">15-cis-phytoene desaturase</fullName>
    </submittedName>
</protein>
<dbReference type="Gene3D" id="3.90.660.50">
    <property type="match status" value="1"/>
</dbReference>
<evidence type="ECO:0000313" key="3">
    <source>
        <dbReference type="EMBL" id="WZN66539.1"/>
    </source>
</evidence>
<dbReference type="InterPro" id="IPR050464">
    <property type="entry name" value="Zeta_carotene_desat/Oxidored"/>
</dbReference>
<evidence type="ECO:0000313" key="4">
    <source>
        <dbReference type="Proteomes" id="UP001472866"/>
    </source>
</evidence>
<feature type="compositionally biased region" description="Low complexity" evidence="1">
    <location>
        <begin position="26"/>
        <end position="39"/>
    </location>
</feature>
<dbReference type="PANTHER" id="PTHR42923">
    <property type="entry name" value="PROTOPORPHYRINOGEN OXIDASE"/>
    <property type="match status" value="1"/>
</dbReference>
<sequence>MPKTTSRAGPSTPRGSRHGRCVSTRASSSSVSSANATTASQASKKKKKVVVVGGGWAGFGAAYHLAGQDYDVTLLDAAKNVGGLSQGYRRDGKYAMEAGMKGFWYQYPNIFNLVKDLGIENPFTDWTESNFYTPEGLLTEGPVFQNQPRLPSMLGQAAYTFPLFNTGPASPLSPVDLASMLTLLPAMLSFNADPETYEQYDEMSAKELFRRSGVTRALYENFLKPLLLVGLFAPPEELSAASVLETLYFYAAAHQFDFDMCWCRGTVREKLFDPLCDQIAQRGGKILGGRAVTDVLRSPSDGRVTAVIARELETGELVEFDADEVVFAVGINALQKITRSSRGLSELEEFRKVLNLSSIDCVCARIWLKTRVECDKPANVLGNFEENCGATFFHLNDLHDEFLAPGVGSVFQADYYNANAIVPLTDEEIVEKTLGNMRAATKDQAMVMENVEHYEVIRAVNAVTHFKVGAHKHRPEQRTSVENLFIAGDWIKGLRHGSNGLSQERSWVTGVVAANAICERDGKPQAKVYDVEEDEAHLALGKWVAKQTKGAGIPNLVQVFNQY</sequence>
<dbReference type="GO" id="GO:0016491">
    <property type="term" value="F:oxidoreductase activity"/>
    <property type="evidence" value="ECO:0007669"/>
    <property type="project" value="InterPro"/>
</dbReference>
<evidence type="ECO:0000259" key="2">
    <source>
        <dbReference type="Pfam" id="PF01593"/>
    </source>
</evidence>
<dbReference type="EMBL" id="CP151515">
    <property type="protein sequence ID" value="WZN66539.1"/>
    <property type="molecule type" value="Genomic_DNA"/>
</dbReference>
<dbReference type="PANTHER" id="PTHR42923:SF46">
    <property type="entry name" value="AMINE OXIDASE"/>
    <property type="match status" value="1"/>
</dbReference>
<dbReference type="Pfam" id="PF01593">
    <property type="entry name" value="Amino_oxidase"/>
    <property type="match status" value="1"/>
</dbReference>
<dbReference type="InterPro" id="IPR002937">
    <property type="entry name" value="Amino_oxidase"/>
</dbReference>
<dbReference type="Gene3D" id="3.50.50.60">
    <property type="entry name" value="FAD/NAD(P)-binding domain"/>
    <property type="match status" value="2"/>
</dbReference>
<dbReference type="SUPFAM" id="SSF51905">
    <property type="entry name" value="FAD/NAD(P)-binding domain"/>
    <property type="match status" value="1"/>
</dbReference>
<name>A0AAX4PJP1_9CHLO</name>
<feature type="region of interest" description="Disordered" evidence="1">
    <location>
        <begin position="1"/>
        <end position="39"/>
    </location>
</feature>